<comment type="caution">
    <text evidence="2">The sequence shown here is derived from an EMBL/GenBank/DDBJ whole genome shotgun (WGS) entry which is preliminary data.</text>
</comment>
<accession>A0A4V2SGY4</accession>
<evidence type="ECO:0000313" key="2">
    <source>
        <dbReference type="EMBL" id="TCP02928.1"/>
    </source>
</evidence>
<dbReference type="OrthoDB" id="1523296at2"/>
<organism evidence="2 3">
    <name type="scientific">Rubrivivax gelatinosus</name>
    <name type="common">Rhodocyclus gelatinosus</name>
    <name type="synonym">Rhodopseudomonas gelatinosa</name>
    <dbReference type="NCBI Taxonomy" id="28068"/>
    <lineage>
        <taxon>Bacteria</taxon>
        <taxon>Pseudomonadati</taxon>
        <taxon>Pseudomonadota</taxon>
        <taxon>Betaproteobacteria</taxon>
        <taxon>Burkholderiales</taxon>
        <taxon>Sphaerotilaceae</taxon>
        <taxon>Rubrivivax</taxon>
    </lineage>
</organism>
<sequence>MTRSPIERLLAEPGAFAPYPALRLLRRWLADEDPRTSRRVRSRTNPSLSPSPGEIESLRLLPAASGEAPAVELVAALGSLLGVHGALPLLYTETLLERRDPQALAFVDLFQQRLGALGEQVWRHGRLAMGAEAASGDRLLSVLLALGGRGAAPGLAPPALAFHAGALASGRPSAATIQAVLGHYFDTRVDLEPWQGRWHPLPEGAQARLGLRAVTPGHDATVGARVWQRDLCVRLRLGPLARARFDALLPGGSGARALQAWWQALVGDTLCAELRLVLRAEDVVTATLGAAAGARLGLDAFLPSSRLAQDRDDAGYRLGGIGDAR</sequence>
<feature type="region of interest" description="Disordered" evidence="1">
    <location>
        <begin position="35"/>
        <end position="54"/>
    </location>
</feature>
<reference evidence="2 3" key="1">
    <citation type="submission" date="2019-03" db="EMBL/GenBank/DDBJ databases">
        <title>Genomic Encyclopedia of Type Strains, Phase IV (KMG-IV): sequencing the most valuable type-strain genomes for metagenomic binning, comparative biology and taxonomic classification.</title>
        <authorList>
            <person name="Goeker M."/>
        </authorList>
    </citation>
    <scope>NUCLEOTIDE SEQUENCE [LARGE SCALE GENOMIC DNA]</scope>
    <source>
        <strain evidence="2 3">DSM 1709</strain>
    </source>
</reference>
<gene>
    <name evidence="2" type="ORF">EV684_10594</name>
</gene>
<evidence type="ECO:0000313" key="3">
    <source>
        <dbReference type="Proteomes" id="UP000295106"/>
    </source>
</evidence>
<dbReference type="EMBL" id="SLXD01000005">
    <property type="protein sequence ID" value="TCP02928.1"/>
    <property type="molecule type" value="Genomic_DNA"/>
</dbReference>
<evidence type="ECO:0000256" key="1">
    <source>
        <dbReference type="SAM" id="MobiDB-lite"/>
    </source>
</evidence>
<dbReference type="PANTHER" id="PTHR35564">
    <property type="match status" value="1"/>
</dbReference>
<dbReference type="PANTHER" id="PTHR35564:SF4">
    <property type="entry name" value="CYTOPLASMIC PROTEIN"/>
    <property type="match status" value="1"/>
</dbReference>
<name>A0A4V2SGY4_RUBGE</name>
<dbReference type="InterPro" id="IPR010732">
    <property type="entry name" value="T6SS_TssG-like"/>
</dbReference>
<dbReference type="AlphaFoldDB" id="A0A4V2SGY4"/>
<dbReference type="RefSeq" id="WP_132646515.1">
    <property type="nucleotide sequence ID" value="NZ_CP181386.1"/>
</dbReference>
<proteinExistence type="predicted"/>
<dbReference type="Proteomes" id="UP000295106">
    <property type="component" value="Unassembled WGS sequence"/>
</dbReference>
<protein>
    <submittedName>
        <fullName evidence="2">Type VI secretion system protein ImpH</fullName>
    </submittedName>
</protein>
<dbReference type="Pfam" id="PF06996">
    <property type="entry name" value="T6SS_TssG"/>
    <property type="match status" value="1"/>
</dbReference>
<dbReference type="NCBIfam" id="TIGR03347">
    <property type="entry name" value="VI_chp_1"/>
    <property type="match status" value="1"/>
</dbReference>
<dbReference type="GeneID" id="99684639"/>